<feature type="transmembrane region" description="Helical" evidence="5">
    <location>
        <begin position="187"/>
        <end position="205"/>
    </location>
</feature>
<feature type="transmembrane region" description="Helical" evidence="5">
    <location>
        <begin position="73"/>
        <end position="91"/>
    </location>
</feature>
<dbReference type="EMBL" id="BJXX01000154">
    <property type="protein sequence ID" value="GEN35868.1"/>
    <property type="molecule type" value="Genomic_DNA"/>
</dbReference>
<evidence type="ECO:0000313" key="7">
    <source>
        <dbReference type="EMBL" id="GEN35868.1"/>
    </source>
</evidence>
<dbReference type="InterPro" id="IPR007016">
    <property type="entry name" value="O-antigen_ligase-rel_domated"/>
</dbReference>
<sequence length="417" mass="46646">MAKKRVSFLEWGILLLFFLPAAGIVWVIGAGIYHVGHRLLHRQPLFLRQPAPFFFLTLIFASIGACIQSGKPIYLLVPIMILGYLGVYLYTREEDTAWKSQNFRHILIVGSLYMAIVGQIQLHKGYVYGGNWWLGILTGMAPLGLEESGRLFGSAYNPNFTAFILLLGLASLIANILQTIKSEKKQSLFFFLYIGLMFPIMLAIVQTGSRTGVAIMVLLLTLFAWKVSRLVAITLGTVSCILLAYTGTFSSIIPRFDSMVQSFETRQTIWKYSIQVWNNSPFFGVTPLGFQQAYAAFEKTGITHAHNLFLGFFCEYGVIGGTAFLLFTGSYLYKGIKLFVISKWKEQQMAFFFFTLPVLPLTGILDHPLISPQTALIAIMLLGSWERAIPAVQHDSIPNSFQKSLLCKKQAEAASIK</sequence>
<dbReference type="GO" id="GO:0016020">
    <property type="term" value="C:membrane"/>
    <property type="evidence" value="ECO:0007669"/>
    <property type="project" value="UniProtKB-SubCell"/>
</dbReference>
<accession>A0A511VD51</accession>
<feature type="transmembrane region" description="Helical" evidence="5">
    <location>
        <begin position="349"/>
        <end position="370"/>
    </location>
</feature>
<dbReference type="Proteomes" id="UP000321157">
    <property type="component" value="Unassembled WGS sequence"/>
</dbReference>
<feature type="transmembrane region" description="Helical" evidence="5">
    <location>
        <begin position="103"/>
        <end position="122"/>
    </location>
</feature>
<organism evidence="7 8">
    <name type="scientific">Aneurinibacillus danicus</name>
    <dbReference type="NCBI Taxonomy" id="267746"/>
    <lineage>
        <taxon>Bacteria</taxon>
        <taxon>Bacillati</taxon>
        <taxon>Bacillota</taxon>
        <taxon>Bacilli</taxon>
        <taxon>Bacillales</taxon>
        <taxon>Paenibacillaceae</taxon>
        <taxon>Aneurinibacillus group</taxon>
        <taxon>Aneurinibacillus</taxon>
    </lineage>
</organism>
<keyword evidence="2 5" id="KW-0812">Transmembrane</keyword>
<evidence type="ECO:0000256" key="2">
    <source>
        <dbReference type="ARBA" id="ARBA00022692"/>
    </source>
</evidence>
<evidence type="ECO:0000256" key="4">
    <source>
        <dbReference type="ARBA" id="ARBA00023136"/>
    </source>
</evidence>
<feature type="transmembrane region" description="Helical" evidence="5">
    <location>
        <begin position="308"/>
        <end position="328"/>
    </location>
</feature>
<feature type="domain" description="O-antigen ligase-related" evidence="6">
    <location>
        <begin position="197"/>
        <end position="325"/>
    </location>
</feature>
<feature type="transmembrane region" description="Helical" evidence="5">
    <location>
        <begin position="235"/>
        <end position="253"/>
    </location>
</feature>
<proteinExistence type="predicted"/>
<feature type="transmembrane region" description="Helical" evidence="5">
    <location>
        <begin position="12"/>
        <end position="33"/>
    </location>
</feature>
<evidence type="ECO:0000256" key="3">
    <source>
        <dbReference type="ARBA" id="ARBA00022989"/>
    </source>
</evidence>
<dbReference type="Pfam" id="PF04932">
    <property type="entry name" value="Wzy_C"/>
    <property type="match status" value="1"/>
</dbReference>
<evidence type="ECO:0000256" key="5">
    <source>
        <dbReference type="SAM" id="Phobius"/>
    </source>
</evidence>
<keyword evidence="3 5" id="KW-1133">Transmembrane helix</keyword>
<keyword evidence="4 5" id="KW-0472">Membrane</keyword>
<comment type="subcellular location">
    <subcellularLocation>
        <location evidence="1">Membrane</location>
        <topology evidence="1">Multi-pass membrane protein</topology>
    </subcellularLocation>
</comment>
<dbReference type="RefSeq" id="WP_170230335.1">
    <property type="nucleotide sequence ID" value="NZ_BJXX01000154.1"/>
</dbReference>
<dbReference type="AlphaFoldDB" id="A0A511VD51"/>
<dbReference type="InterPro" id="IPR051533">
    <property type="entry name" value="WaaL-like"/>
</dbReference>
<comment type="caution">
    <text evidence="7">The sequence shown here is derived from an EMBL/GenBank/DDBJ whole genome shotgun (WGS) entry which is preliminary data.</text>
</comment>
<dbReference type="PANTHER" id="PTHR37422:SF13">
    <property type="entry name" value="LIPOPOLYSACCHARIDE BIOSYNTHESIS PROTEIN PA4999-RELATED"/>
    <property type="match status" value="1"/>
</dbReference>
<feature type="transmembrane region" description="Helical" evidence="5">
    <location>
        <begin position="160"/>
        <end position="180"/>
    </location>
</feature>
<protein>
    <submittedName>
        <fullName evidence="7">Membrane protein</fullName>
    </submittedName>
</protein>
<evidence type="ECO:0000256" key="1">
    <source>
        <dbReference type="ARBA" id="ARBA00004141"/>
    </source>
</evidence>
<evidence type="ECO:0000259" key="6">
    <source>
        <dbReference type="Pfam" id="PF04932"/>
    </source>
</evidence>
<dbReference type="PANTHER" id="PTHR37422">
    <property type="entry name" value="TEICHURONIC ACID BIOSYNTHESIS PROTEIN TUAE"/>
    <property type="match status" value="1"/>
</dbReference>
<name>A0A511VD51_9BACL</name>
<reference evidence="7 8" key="1">
    <citation type="submission" date="2019-07" db="EMBL/GenBank/DDBJ databases">
        <title>Whole genome shotgun sequence of Aneurinibacillus danicus NBRC 102444.</title>
        <authorList>
            <person name="Hosoyama A."/>
            <person name="Uohara A."/>
            <person name="Ohji S."/>
            <person name="Ichikawa N."/>
        </authorList>
    </citation>
    <scope>NUCLEOTIDE SEQUENCE [LARGE SCALE GENOMIC DNA]</scope>
    <source>
        <strain evidence="7 8">NBRC 102444</strain>
    </source>
</reference>
<evidence type="ECO:0000313" key="8">
    <source>
        <dbReference type="Proteomes" id="UP000321157"/>
    </source>
</evidence>
<gene>
    <name evidence="7" type="ORF">ADA01nite_33280</name>
</gene>
<keyword evidence="8" id="KW-1185">Reference proteome</keyword>
<feature type="transmembrane region" description="Helical" evidence="5">
    <location>
        <begin position="45"/>
        <end position="67"/>
    </location>
</feature>